<dbReference type="GO" id="GO:0003676">
    <property type="term" value="F:nucleic acid binding"/>
    <property type="evidence" value="ECO:0007669"/>
    <property type="project" value="InterPro"/>
</dbReference>
<dbReference type="EMBL" id="VIRS01000011">
    <property type="protein sequence ID" value="TQS43880.1"/>
    <property type="molecule type" value="Genomic_DNA"/>
</dbReference>
<dbReference type="OrthoDB" id="4113298at2"/>
<gene>
    <name evidence="3" type="ORF">FL583_17845</name>
</gene>
<dbReference type="Pfam" id="PF01844">
    <property type="entry name" value="HNH"/>
    <property type="match status" value="1"/>
</dbReference>
<protein>
    <submittedName>
        <fullName evidence="3">HNH endonuclease</fullName>
    </submittedName>
</protein>
<evidence type="ECO:0000313" key="4">
    <source>
        <dbReference type="Proteomes" id="UP000317982"/>
    </source>
</evidence>
<evidence type="ECO:0000256" key="1">
    <source>
        <dbReference type="SAM" id="MobiDB-lite"/>
    </source>
</evidence>
<keyword evidence="4" id="KW-1185">Reference proteome</keyword>
<reference evidence="3 4" key="1">
    <citation type="submission" date="2019-07" db="EMBL/GenBank/DDBJ databases">
        <title>Cryptosporangium phraense sp. nov., isolated from plant litter.</title>
        <authorList>
            <person name="Suriyachadkun C."/>
        </authorList>
    </citation>
    <scope>NUCLEOTIDE SEQUENCE [LARGE SCALE GENOMIC DNA]</scope>
    <source>
        <strain evidence="3 4">A-T 5661</strain>
    </source>
</reference>
<dbReference type="SMART" id="SM00507">
    <property type="entry name" value="HNHc"/>
    <property type="match status" value="1"/>
</dbReference>
<dbReference type="GO" id="GO:0004519">
    <property type="term" value="F:endonuclease activity"/>
    <property type="evidence" value="ECO:0007669"/>
    <property type="project" value="UniProtKB-KW"/>
</dbReference>
<dbReference type="InterPro" id="IPR002711">
    <property type="entry name" value="HNH"/>
</dbReference>
<name>A0A545ARD0_9ACTN</name>
<dbReference type="InterPro" id="IPR003615">
    <property type="entry name" value="HNH_nuc"/>
</dbReference>
<feature type="region of interest" description="Disordered" evidence="1">
    <location>
        <begin position="290"/>
        <end position="324"/>
    </location>
</feature>
<keyword evidence="3" id="KW-0540">Nuclease</keyword>
<comment type="caution">
    <text evidence="3">The sequence shown here is derived from an EMBL/GenBank/DDBJ whole genome shotgun (WGS) entry which is preliminary data.</text>
</comment>
<evidence type="ECO:0000259" key="2">
    <source>
        <dbReference type="SMART" id="SM00507"/>
    </source>
</evidence>
<dbReference type="AlphaFoldDB" id="A0A545ARD0"/>
<feature type="region of interest" description="Disordered" evidence="1">
    <location>
        <begin position="18"/>
        <end position="49"/>
    </location>
</feature>
<dbReference type="CDD" id="cd00085">
    <property type="entry name" value="HNHc"/>
    <property type="match status" value="1"/>
</dbReference>
<keyword evidence="3" id="KW-0255">Endonuclease</keyword>
<evidence type="ECO:0000313" key="3">
    <source>
        <dbReference type="EMBL" id="TQS43880.1"/>
    </source>
</evidence>
<sequence length="324" mass="36557">MQFAAVRTYAAYSVQPCRWASGGPNVEESSDVSPDASTPDGPPDLPHPDSDEVRAAIKGTEAREAYRWLWENRDDPQPMAKWVEQSQGVFGKTNSNTGRRLREVYPAFVVDRFKQPQTGTWVYKLVSRREDAVDTAPISARLQAEVYTLKGRWCAMCGRGPADGVKLQIDHIRPREWGGETVLSNLEPLCTEHNHGKKAFFSSFDEIGPLIRIAMEGDDPWTRIGEVLKAFHEIGRPCPVSMISLVAQETHKGDPLKRLRELRYVLGWPIESRRAKDPAGITHVTYELTGDAPAWPTEGPQAHVTRYERERKARKRQDAREADV</sequence>
<feature type="compositionally biased region" description="Basic and acidic residues" evidence="1">
    <location>
        <begin position="305"/>
        <end position="324"/>
    </location>
</feature>
<proteinExistence type="predicted"/>
<accession>A0A545ARD0</accession>
<dbReference type="InParanoid" id="A0A545ARD0"/>
<feature type="domain" description="HNH nuclease" evidence="2">
    <location>
        <begin position="142"/>
        <end position="195"/>
    </location>
</feature>
<organism evidence="3 4">
    <name type="scientific">Cryptosporangium phraense</name>
    <dbReference type="NCBI Taxonomy" id="2593070"/>
    <lineage>
        <taxon>Bacteria</taxon>
        <taxon>Bacillati</taxon>
        <taxon>Actinomycetota</taxon>
        <taxon>Actinomycetes</taxon>
        <taxon>Cryptosporangiales</taxon>
        <taxon>Cryptosporangiaceae</taxon>
        <taxon>Cryptosporangium</taxon>
    </lineage>
</organism>
<keyword evidence="3" id="KW-0378">Hydrolase</keyword>
<dbReference type="Gene3D" id="1.10.30.50">
    <property type="match status" value="1"/>
</dbReference>
<dbReference type="GO" id="GO:0008270">
    <property type="term" value="F:zinc ion binding"/>
    <property type="evidence" value="ECO:0007669"/>
    <property type="project" value="InterPro"/>
</dbReference>
<dbReference type="Proteomes" id="UP000317982">
    <property type="component" value="Unassembled WGS sequence"/>
</dbReference>